<dbReference type="Proteomes" id="UP000290289">
    <property type="component" value="Chromosome 15"/>
</dbReference>
<feature type="transmembrane region" description="Helical" evidence="1">
    <location>
        <begin position="107"/>
        <end position="125"/>
    </location>
</feature>
<gene>
    <name evidence="2" type="ORF">DVH24_029472</name>
</gene>
<reference evidence="2 3" key="1">
    <citation type="submission" date="2018-10" db="EMBL/GenBank/DDBJ databases">
        <title>A high-quality apple genome assembly.</title>
        <authorList>
            <person name="Hu J."/>
        </authorList>
    </citation>
    <scope>NUCLEOTIDE SEQUENCE [LARGE SCALE GENOMIC DNA]</scope>
    <source>
        <strain evidence="3">cv. HFTH1</strain>
        <tissue evidence="2">Young leaf</tissue>
    </source>
</reference>
<accession>A0A498I022</accession>
<evidence type="ECO:0000256" key="1">
    <source>
        <dbReference type="SAM" id="Phobius"/>
    </source>
</evidence>
<evidence type="ECO:0000313" key="2">
    <source>
        <dbReference type="EMBL" id="RXH74751.1"/>
    </source>
</evidence>
<keyword evidence="1" id="KW-0472">Membrane</keyword>
<dbReference type="EMBL" id="RDQH01000341">
    <property type="protein sequence ID" value="RXH74751.1"/>
    <property type="molecule type" value="Genomic_DNA"/>
</dbReference>
<comment type="caution">
    <text evidence="2">The sequence shown here is derived from an EMBL/GenBank/DDBJ whole genome shotgun (WGS) entry which is preliminary data.</text>
</comment>
<organism evidence="2 3">
    <name type="scientific">Malus domestica</name>
    <name type="common">Apple</name>
    <name type="synonym">Pyrus malus</name>
    <dbReference type="NCBI Taxonomy" id="3750"/>
    <lineage>
        <taxon>Eukaryota</taxon>
        <taxon>Viridiplantae</taxon>
        <taxon>Streptophyta</taxon>
        <taxon>Embryophyta</taxon>
        <taxon>Tracheophyta</taxon>
        <taxon>Spermatophyta</taxon>
        <taxon>Magnoliopsida</taxon>
        <taxon>eudicotyledons</taxon>
        <taxon>Gunneridae</taxon>
        <taxon>Pentapetalae</taxon>
        <taxon>rosids</taxon>
        <taxon>fabids</taxon>
        <taxon>Rosales</taxon>
        <taxon>Rosaceae</taxon>
        <taxon>Amygdaloideae</taxon>
        <taxon>Maleae</taxon>
        <taxon>Malus</taxon>
    </lineage>
</organism>
<evidence type="ECO:0000313" key="3">
    <source>
        <dbReference type="Proteomes" id="UP000290289"/>
    </source>
</evidence>
<keyword evidence="1" id="KW-0812">Transmembrane</keyword>
<protein>
    <submittedName>
        <fullName evidence="2">Uncharacterized protein</fullName>
    </submittedName>
</protein>
<proteinExistence type="predicted"/>
<name>A0A498I022_MALDO</name>
<sequence length="247" mass="28643">MAKYSGESSTAAPVHQPFIKMTSPISLVKLNQVILKLQSFHEEKIQAREKADEFFSQFRQRYKPKSCPYLRPTLKKFKKVRNKYHNDKQREASYQFLAFNHYYQQQGYFLILLAFWVLHSLYLMCKSRISQIMGGTTIQGLFNLKSSREVETTSVETNATAQLVDALQILGGFYNDAIVVVGFEFNYLMGIRDKGGGYSIISEYKMVLRFVRTKVANDLIIQVGDSNFYLHKFPMVMRSGYLNQIVF</sequence>
<keyword evidence="1" id="KW-1133">Transmembrane helix</keyword>
<dbReference type="AlphaFoldDB" id="A0A498I022"/>
<keyword evidence="3" id="KW-1185">Reference proteome</keyword>